<dbReference type="AlphaFoldDB" id="G9WTH7"/>
<dbReference type="HOGENOM" id="CLU_114047_0_2_9"/>
<sequence>MKYIYPAIFHKDDSGRFSVLFPDFDVATCGDDLDDAIAMAEDCLALQPKGLREDGEAFPVPSPLDKIDPAAYLSDLGVNAPSIRLIDVDLNDYNLKDK</sequence>
<dbReference type="Pfam" id="PF15919">
    <property type="entry name" value="HicB_lk_antitox"/>
    <property type="match status" value="1"/>
</dbReference>
<dbReference type="Proteomes" id="UP000003527">
    <property type="component" value="Unassembled WGS sequence"/>
</dbReference>
<name>G9WTH7_9FIRM</name>
<accession>G9WTH7</accession>
<keyword evidence="3" id="KW-1185">Reference proteome</keyword>
<dbReference type="RefSeq" id="WP_009536145.1">
    <property type="nucleotide sequence ID" value="NZ_JH414504.1"/>
</dbReference>
<dbReference type="SUPFAM" id="SSF143100">
    <property type="entry name" value="TTHA1013/TTHA0281-like"/>
    <property type="match status" value="1"/>
</dbReference>
<evidence type="ECO:0000313" key="3">
    <source>
        <dbReference type="Proteomes" id="UP000003527"/>
    </source>
</evidence>
<feature type="domain" description="HicB-like antitoxin of toxin-antitoxin system" evidence="1">
    <location>
        <begin position="5"/>
        <end position="92"/>
    </location>
</feature>
<evidence type="ECO:0000259" key="1">
    <source>
        <dbReference type="Pfam" id="PF15919"/>
    </source>
</evidence>
<comment type="caution">
    <text evidence="2">The sequence shown here is derived from an EMBL/GenBank/DDBJ whole genome shotgun (WGS) entry which is preliminary data.</text>
</comment>
<proteinExistence type="predicted"/>
<dbReference type="Gene3D" id="3.30.160.250">
    <property type="match status" value="1"/>
</dbReference>
<protein>
    <recommendedName>
        <fullName evidence="1">HicB-like antitoxin of toxin-antitoxin system domain-containing protein</fullName>
    </recommendedName>
</protein>
<dbReference type="EMBL" id="AFZD01000015">
    <property type="protein sequence ID" value="EHL12500.1"/>
    <property type="molecule type" value="Genomic_DNA"/>
</dbReference>
<dbReference type="InterPro" id="IPR035069">
    <property type="entry name" value="TTHA1013/TTHA0281-like"/>
</dbReference>
<evidence type="ECO:0000313" key="2">
    <source>
        <dbReference type="EMBL" id="EHL12500.1"/>
    </source>
</evidence>
<dbReference type="InterPro" id="IPR031807">
    <property type="entry name" value="HicB-like"/>
</dbReference>
<dbReference type="PATRIC" id="fig|796944.3.peg.921"/>
<gene>
    <name evidence="2" type="ORF">HMPREF9624_00211</name>
</gene>
<organism evidence="2 3">
    <name type="scientific">Oribacterium asaccharolyticum ACB7</name>
    <dbReference type="NCBI Taxonomy" id="796944"/>
    <lineage>
        <taxon>Bacteria</taxon>
        <taxon>Bacillati</taxon>
        <taxon>Bacillota</taxon>
        <taxon>Clostridia</taxon>
        <taxon>Lachnospirales</taxon>
        <taxon>Lachnospiraceae</taxon>
        <taxon>Oribacterium</taxon>
    </lineage>
</organism>
<reference evidence="2 3" key="1">
    <citation type="submission" date="2011-08" db="EMBL/GenBank/DDBJ databases">
        <title>The Genome Sequence of Oribacterium sp. ACB7.</title>
        <authorList>
            <consortium name="The Broad Institute Genome Sequencing Platform"/>
            <person name="Earl A."/>
            <person name="Ward D."/>
            <person name="Feldgarden M."/>
            <person name="Gevers D."/>
            <person name="Sizova M."/>
            <person name="Hazen A."/>
            <person name="Epstein S."/>
            <person name="Young S.K."/>
            <person name="Zeng Q."/>
            <person name="Gargeya S."/>
            <person name="Fitzgerald M."/>
            <person name="Haas B."/>
            <person name="Abouelleil A."/>
            <person name="Alvarado L."/>
            <person name="Arachchi H.M."/>
            <person name="Berlin A."/>
            <person name="Brown A."/>
            <person name="Chapman S.B."/>
            <person name="Chen Z."/>
            <person name="Dunbar C."/>
            <person name="Freedman E."/>
            <person name="Gearin G."/>
            <person name="Gellesch M."/>
            <person name="Goldberg J."/>
            <person name="Griggs A."/>
            <person name="Gujja S."/>
            <person name="Heiman D."/>
            <person name="Howarth C."/>
            <person name="Larson L."/>
            <person name="Lui A."/>
            <person name="MacDonald P.J.P."/>
            <person name="Montmayeur A."/>
            <person name="Murphy C."/>
            <person name="Neiman D."/>
            <person name="Pearson M."/>
            <person name="Priest M."/>
            <person name="Roberts A."/>
            <person name="Saif S."/>
            <person name="Shea T."/>
            <person name="Shenoy N."/>
            <person name="Sisk P."/>
            <person name="Stolte C."/>
            <person name="Sykes S."/>
            <person name="Wortman J."/>
            <person name="Nusbaum C."/>
            <person name="Birren B."/>
        </authorList>
    </citation>
    <scope>NUCLEOTIDE SEQUENCE [LARGE SCALE GENOMIC DNA]</scope>
    <source>
        <strain evidence="2 3">ACB7</strain>
    </source>
</reference>